<organism evidence="2 3">
    <name type="scientific">Poriferisphaera corsica</name>
    <dbReference type="NCBI Taxonomy" id="2528020"/>
    <lineage>
        <taxon>Bacteria</taxon>
        <taxon>Pseudomonadati</taxon>
        <taxon>Planctomycetota</taxon>
        <taxon>Phycisphaerae</taxon>
        <taxon>Phycisphaerales</taxon>
        <taxon>Phycisphaeraceae</taxon>
        <taxon>Poriferisphaera</taxon>
    </lineage>
</organism>
<dbReference type="GO" id="GO:0006508">
    <property type="term" value="P:proteolysis"/>
    <property type="evidence" value="ECO:0007669"/>
    <property type="project" value="UniProtKB-KW"/>
</dbReference>
<dbReference type="AlphaFoldDB" id="A0A517YZE8"/>
<feature type="transmembrane region" description="Helical" evidence="1">
    <location>
        <begin position="12"/>
        <end position="33"/>
    </location>
</feature>
<dbReference type="RefSeq" id="WP_200761399.1">
    <property type="nucleotide sequence ID" value="NZ_CP036425.1"/>
</dbReference>
<sequence length="287" mass="32901">MKLDAIMTGSDWAPRLIPFVFYVAMLMVIDAGVSYGGLWLYPFLYVLQCGLVVWLLWRYRKQIPEMNWKFHWLAVPTGLGLTWAWVELGDYMTGLGSWFDFTKLQVEHPFAKMKMQMDEGGRDWLVGLYYSSIVLRLVGMSVVVPMFEELFTRSLCLRALHSPKSTWLGLKQLAHDMPMIGDRYMLTESGKQAALQPPAFTEEFKRTALGDVSAFAILATTVVFMLSHVMRDWPGCIACGVVWCLLIAMTNRKGKKQYGLGPVIWSHGITNAALWWYVIETGRWEYL</sequence>
<evidence type="ECO:0000313" key="3">
    <source>
        <dbReference type="Proteomes" id="UP000317369"/>
    </source>
</evidence>
<feature type="transmembrane region" description="Helical" evidence="1">
    <location>
        <begin position="232"/>
        <end position="251"/>
    </location>
</feature>
<feature type="transmembrane region" description="Helical" evidence="1">
    <location>
        <begin position="39"/>
        <end position="57"/>
    </location>
</feature>
<dbReference type="KEGG" id="pcor:KS4_36620"/>
<feature type="transmembrane region" description="Helical" evidence="1">
    <location>
        <begin position="69"/>
        <end position="86"/>
    </location>
</feature>
<accession>A0A517YZE8</accession>
<dbReference type="GO" id="GO:0008233">
    <property type="term" value="F:peptidase activity"/>
    <property type="evidence" value="ECO:0007669"/>
    <property type="project" value="UniProtKB-KW"/>
</dbReference>
<keyword evidence="1" id="KW-0812">Transmembrane</keyword>
<feature type="transmembrane region" description="Helical" evidence="1">
    <location>
        <begin position="258"/>
        <end position="278"/>
    </location>
</feature>
<feature type="transmembrane region" description="Helical" evidence="1">
    <location>
        <begin position="124"/>
        <end position="147"/>
    </location>
</feature>
<keyword evidence="1" id="KW-1133">Transmembrane helix</keyword>
<name>A0A517YZE8_9BACT</name>
<proteinExistence type="predicted"/>
<keyword evidence="3" id="KW-1185">Reference proteome</keyword>
<evidence type="ECO:0000313" key="2">
    <source>
        <dbReference type="EMBL" id="QDU35579.1"/>
    </source>
</evidence>
<keyword evidence="2" id="KW-0378">Hydrolase</keyword>
<dbReference type="EMBL" id="CP036425">
    <property type="protein sequence ID" value="QDU35579.1"/>
    <property type="molecule type" value="Genomic_DNA"/>
</dbReference>
<keyword evidence="1" id="KW-0472">Membrane</keyword>
<protein>
    <submittedName>
        <fullName evidence="2">CAAX amino terminal protease self-immunity</fullName>
    </submittedName>
</protein>
<dbReference type="Proteomes" id="UP000317369">
    <property type="component" value="Chromosome"/>
</dbReference>
<evidence type="ECO:0000256" key="1">
    <source>
        <dbReference type="SAM" id="Phobius"/>
    </source>
</evidence>
<gene>
    <name evidence="2" type="ORF">KS4_36620</name>
</gene>
<feature type="transmembrane region" description="Helical" evidence="1">
    <location>
        <begin position="208"/>
        <end position="226"/>
    </location>
</feature>
<keyword evidence="2" id="KW-0645">Protease</keyword>
<reference evidence="2 3" key="1">
    <citation type="submission" date="2019-02" db="EMBL/GenBank/DDBJ databases">
        <title>Deep-cultivation of Planctomycetes and their phenomic and genomic characterization uncovers novel biology.</title>
        <authorList>
            <person name="Wiegand S."/>
            <person name="Jogler M."/>
            <person name="Boedeker C."/>
            <person name="Pinto D."/>
            <person name="Vollmers J."/>
            <person name="Rivas-Marin E."/>
            <person name="Kohn T."/>
            <person name="Peeters S.H."/>
            <person name="Heuer A."/>
            <person name="Rast P."/>
            <person name="Oberbeckmann S."/>
            <person name="Bunk B."/>
            <person name="Jeske O."/>
            <person name="Meyerdierks A."/>
            <person name="Storesund J.E."/>
            <person name="Kallscheuer N."/>
            <person name="Luecker S."/>
            <person name="Lage O.M."/>
            <person name="Pohl T."/>
            <person name="Merkel B.J."/>
            <person name="Hornburger P."/>
            <person name="Mueller R.-W."/>
            <person name="Bruemmer F."/>
            <person name="Labrenz M."/>
            <person name="Spormann A.M."/>
            <person name="Op den Camp H."/>
            <person name="Overmann J."/>
            <person name="Amann R."/>
            <person name="Jetten M.S.M."/>
            <person name="Mascher T."/>
            <person name="Medema M.H."/>
            <person name="Devos D.P."/>
            <person name="Kaster A.-K."/>
            <person name="Ovreas L."/>
            <person name="Rohde M."/>
            <person name="Galperin M.Y."/>
            <person name="Jogler C."/>
        </authorList>
    </citation>
    <scope>NUCLEOTIDE SEQUENCE [LARGE SCALE GENOMIC DNA]</scope>
    <source>
        <strain evidence="2 3">KS4</strain>
    </source>
</reference>